<dbReference type="Pfam" id="PF03770">
    <property type="entry name" value="IPK"/>
    <property type="match status" value="1"/>
</dbReference>
<feature type="coiled-coil region" evidence="4">
    <location>
        <begin position="139"/>
        <end position="173"/>
    </location>
</feature>
<keyword evidence="2" id="KW-0808">Transferase</keyword>
<comment type="similarity">
    <text evidence="1">Belongs to the inositol phosphokinase (IPK) family.</text>
</comment>
<evidence type="ECO:0000313" key="6">
    <source>
        <dbReference type="EMBL" id="WWC66544.1"/>
    </source>
</evidence>
<dbReference type="KEGG" id="kpin:30169251"/>
<reference evidence="6" key="4">
    <citation type="submission" date="2024-02" db="EMBL/GenBank/DDBJ databases">
        <title>Comparative genomics of Cryptococcus and Kwoniella reveals pathogenesis evolution and contrasting modes of karyotype evolution via chromosome fusion or intercentromeric recombination.</title>
        <authorList>
            <person name="Coelho M.A."/>
            <person name="David-Palma M."/>
            <person name="Shea T."/>
            <person name="Bowers K."/>
            <person name="McGinley-Smith S."/>
            <person name="Mohammad A.W."/>
            <person name="Gnirke A."/>
            <person name="Yurkov A.M."/>
            <person name="Nowrousian M."/>
            <person name="Sun S."/>
            <person name="Cuomo C.A."/>
            <person name="Heitman J."/>
        </authorList>
    </citation>
    <scope>NUCLEOTIDE SEQUENCE</scope>
    <source>
        <strain evidence="6">CBS 10737</strain>
    </source>
</reference>
<evidence type="ECO:0000256" key="4">
    <source>
        <dbReference type="SAM" id="Coils"/>
    </source>
</evidence>
<keyword evidence="4" id="KW-0175">Coiled coil</keyword>
<dbReference type="EMBL" id="KI894007">
    <property type="protein sequence ID" value="OCF53577.1"/>
    <property type="molecule type" value="Genomic_DNA"/>
</dbReference>
<dbReference type="AlphaFoldDB" id="A0A1B9IDL0"/>
<dbReference type="GeneID" id="30169251"/>
<dbReference type="GO" id="GO:0016301">
    <property type="term" value="F:kinase activity"/>
    <property type="evidence" value="ECO:0007669"/>
    <property type="project" value="UniProtKB-KW"/>
</dbReference>
<dbReference type="InterPro" id="IPR005522">
    <property type="entry name" value="IPK"/>
</dbReference>
<evidence type="ECO:0000313" key="5">
    <source>
        <dbReference type="EMBL" id="OCF53577.1"/>
    </source>
</evidence>
<dbReference type="GO" id="GO:0032958">
    <property type="term" value="P:inositol phosphate biosynthetic process"/>
    <property type="evidence" value="ECO:0007669"/>
    <property type="project" value="InterPro"/>
</dbReference>
<keyword evidence="7" id="KW-1185">Reference proteome</keyword>
<dbReference type="RefSeq" id="XP_019014796.1">
    <property type="nucleotide sequence ID" value="XM_019152658.1"/>
</dbReference>
<gene>
    <name evidence="5" type="ORF">I206_00882</name>
    <name evidence="6" type="ORF">I206_100447</name>
</gene>
<accession>A0A1B9IDL0</accession>
<evidence type="ECO:0000256" key="2">
    <source>
        <dbReference type="ARBA" id="ARBA00022679"/>
    </source>
</evidence>
<dbReference type="SUPFAM" id="SSF56104">
    <property type="entry name" value="SAICAR synthase-like"/>
    <property type="match status" value="1"/>
</dbReference>
<reference evidence="5" key="3">
    <citation type="submission" date="2016-07" db="EMBL/GenBank/DDBJ databases">
        <title>Evolution of pathogenesis and genome organization in the Tremellales.</title>
        <authorList>
            <person name="Cuomo C."/>
            <person name="Litvintseva A."/>
            <person name="Heitman J."/>
            <person name="Chen Y."/>
            <person name="Sun S."/>
            <person name="Springer D."/>
            <person name="Dromer F."/>
            <person name="Young S."/>
            <person name="Zeng Q."/>
            <person name="Chapman S."/>
            <person name="Gujja S."/>
            <person name="Saif S."/>
            <person name="Birren B."/>
        </authorList>
    </citation>
    <scope>NUCLEOTIDE SEQUENCE</scope>
    <source>
        <strain evidence="5">CBS 10737</strain>
    </source>
</reference>
<organism evidence="5">
    <name type="scientific">Kwoniella pini CBS 10737</name>
    <dbReference type="NCBI Taxonomy" id="1296096"/>
    <lineage>
        <taxon>Eukaryota</taxon>
        <taxon>Fungi</taxon>
        <taxon>Dikarya</taxon>
        <taxon>Basidiomycota</taxon>
        <taxon>Agaricomycotina</taxon>
        <taxon>Tremellomycetes</taxon>
        <taxon>Tremellales</taxon>
        <taxon>Cryptococcaceae</taxon>
        <taxon>Kwoniella</taxon>
    </lineage>
</organism>
<keyword evidence="3" id="KW-0418">Kinase</keyword>
<reference evidence="5" key="1">
    <citation type="submission" date="2013-07" db="EMBL/GenBank/DDBJ databases">
        <title>The Genome Sequence of Cryptococcus pinus CBS10737.</title>
        <authorList>
            <consortium name="The Broad Institute Genome Sequencing Platform"/>
            <person name="Cuomo C."/>
            <person name="Litvintseva A."/>
            <person name="Chen Y."/>
            <person name="Heitman J."/>
            <person name="Sun S."/>
            <person name="Springer D."/>
            <person name="Dromer F."/>
            <person name="Young S.K."/>
            <person name="Zeng Q."/>
            <person name="Gargeya S."/>
            <person name="Fitzgerald M."/>
            <person name="Abouelleil A."/>
            <person name="Alvarado L."/>
            <person name="Berlin A.M."/>
            <person name="Chapman S.B."/>
            <person name="Dewar J."/>
            <person name="Goldberg J."/>
            <person name="Griggs A."/>
            <person name="Gujja S."/>
            <person name="Hansen M."/>
            <person name="Howarth C."/>
            <person name="Imamovic A."/>
            <person name="Larimer J."/>
            <person name="McCowan C."/>
            <person name="Murphy C."/>
            <person name="Pearson M."/>
            <person name="Priest M."/>
            <person name="Roberts A."/>
            <person name="Saif S."/>
            <person name="Shea T."/>
            <person name="Sykes S."/>
            <person name="Wortman J."/>
            <person name="Nusbaum C."/>
            <person name="Birren B."/>
        </authorList>
    </citation>
    <scope>NUCLEOTIDE SEQUENCE [LARGE SCALE GENOMIC DNA]</scope>
    <source>
        <strain evidence="5">CBS 10737</strain>
    </source>
</reference>
<dbReference type="Gene3D" id="3.30.470.160">
    <property type="entry name" value="Inositol polyphosphate kinase"/>
    <property type="match status" value="1"/>
</dbReference>
<dbReference type="EMBL" id="CP144519">
    <property type="protein sequence ID" value="WWC66544.1"/>
    <property type="molecule type" value="Genomic_DNA"/>
</dbReference>
<dbReference type="STRING" id="1296096.A0A1B9IDL0"/>
<evidence type="ECO:0000313" key="7">
    <source>
        <dbReference type="Proteomes" id="UP000094020"/>
    </source>
</evidence>
<proteinExistence type="inferred from homology"/>
<dbReference type="Proteomes" id="UP000094020">
    <property type="component" value="Chromosome 1"/>
</dbReference>
<protein>
    <submittedName>
        <fullName evidence="5">Uncharacterized protein</fullName>
    </submittedName>
</protein>
<dbReference type="InterPro" id="IPR038286">
    <property type="entry name" value="IPK_sf"/>
</dbReference>
<sequence>MRDLSRLNKQVDQIGDTIRTIKEIEFSLNNMRSALSRIIWKFTGSSVYVTHGELEIQPDDCGFNQDQFDKYRKSFKNGSTNTYYRQYIDRKIDDTISSLPNFTYFSPFYYGSHRSKVKLIDFARSYRPQEEIGPDTGFLEGMDNTMELLTRRMRNLNKERSSIQSEISEMSKAIMARSQFANPFTKAFKLSILSVE</sequence>
<name>A0A1B9IDL0_9TREE</name>
<evidence type="ECO:0000256" key="3">
    <source>
        <dbReference type="ARBA" id="ARBA00022777"/>
    </source>
</evidence>
<reference evidence="6" key="2">
    <citation type="submission" date="2013-07" db="EMBL/GenBank/DDBJ databases">
        <authorList>
            <consortium name="The Broad Institute Genome Sequencing Platform"/>
            <person name="Cuomo C."/>
            <person name="Litvintseva A."/>
            <person name="Chen Y."/>
            <person name="Heitman J."/>
            <person name="Sun S."/>
            <person name="Springer D."/>
            <person name="Dromer F."/>
            <person name="Young S.K."/>
            <person name="Zeng Q."/>
            <person name="Gargeya S."/>
            <person name="Fitzgerald M."/>
            <person name="Abouelleil A."/>
            <person name="Alvarado L."/>
            <person name="Berlin A.M."/>
            <person name="Chapman S.B."/>
            <person name="Dewar J."/>
            <person name="Goldberg J."/>
            <person name="Griggs A."/>
            <person name="Gujja S."/>
            <person name="Hansen M."/>
            <person name="Howarth C."/>
            <person name="Imamovic A."/>
            <person name="Larimer J."/>
            <person name="McCowan C."/>
            <person name="Murphy C."/>
            <person name="Pearson M."/>
            <person name="Priest M."/>
            <person name="Roberts A."/>
            <person name="Saif S."/>
            <person name="Shea T."/>
            <person name="Sykes S."/>
            <person name="Wortman J."/>
            <person name="Nusbaum C."/>
            <person name="Birren B."/>
        </authorList>
    </citation>
    <scope>NUCLEOTIDE SEQUENCE</scope>
    <source>
        <strain evidence="6">CBS 10737</strain>
    </source>
</reference>
<evidence type="ECO:0000256" key="1">
    <source>
        <dbReference type="ARBA" id="ARBA00007374"/>
    </source>
</evidence>